<feature type="transmembrane region" description="Helical" evidence="2">
    <location>
        <begin position="236"/>
        <end position="257"/>
    </location>
</feature>
<protein>
    <submittedName>
        <fullName evidence="3">RHTO0S11e04830g1_1</fullName>
    </submittedName>
</protein>
<feature type="transmembrane region" description="Helical" evidence="2">
    <location>
        <begin position="510"/>
        <end position="531"/>
    </location>
</feature>
<feature type="transmembrane region" description="Helical" evidence="2">
    <location>
        <begin position="414"/>
        <end position="437"/>
    </location>
</feature>
<feature type="transmembrane region" description="Helical" evidence="2">
    <location>
        <begin position="207"/>
        <end position="224"/>
    </location>
</feature>
<dbReference type="SUPFAM" id="SSF103473">
    <property type="entry name" value="MFS general substrate transporter"/>
    <property type="match status" value="1"/>
</dbReference>
<feature type="transmembrane region" description="Helical" evidence="2">
    <location>
        <begin position="487"/>
        <end position="504"/>
    </location>
</feature>
<feature type="compositionally biased region" description="Pro residues" evidence="1">
    <location>
        <begin position="352"/>
        <end position="368"/>
    </location>
</feature>
<feature type="transmembrane region" description="Helical" evidence="2">
    <location>
        <begin position="179"/>
        <end position="195"/>
    </location>
</feature>
<feature type="transmembrane region" description="Helical" evidence="2">
    <location>
        <begin position="277"/>
        <end position="293"/>
    </location>
</feature>
<proteinExistence type="predicted"/>
<dbReference type="PANTHER" id="PTHR19346">
    <property type="entry name" value="SUGAR PHOSPHATE TRANSPORTER DOMAIN-CONTAINING PROTEIN"/>
    <property type="match status" value="1"/>
</dbReference>
<feature type="transmembrane region" description="Helical" evidence="2">
    <location>
        <begin position="78"/>
        <end position="100"/>
    </location>
</feature>
<gene>
    <name evidence="3" type="ORF">RHTO0S_11e04830g</name>
</gene>
<dbReference type="EMBL" id="LK052946">
    <property type="protein sequence ID" value="CDR45783.1"/>
    <property type="molecule type" value="Genomic_DNA"/>
</dbReference>
<evidence type="ECO:0000256" key="2">
    <source>
        <dbReference type="SAM" id="Phobius"/>
    </source>
</evidence>
<organism evidence="3">
    <name type="scientific">Rhodotorula toruloides</name>
    <name type="common">Yeast</name>
    <name type="synonym">Rhodosporidium toruloides</name>
    <dbReference type="NCBI Taxonomy" id="5286"/>
    <lineage>
        <taxon>Eukaryota</taxon>
        <taxon>Fungi</taxon>
        <taxon>Dikarya</taxon>
        <taxon>Basidiomycota</taxon>
        <taxon>Pucciniomycotina</taxon>
        <taxon>Microbotryomycetes</taxon>
        <taxon>Sporidiobolales</taxon>
        <taxon>Sporidiobolaceae</taxon>
        <taxon>Rhodotorula</taxon>
    </lineage>
</organism>
<dbReference type="AlphaFoldDB" id="A0A061B798"/>
<sequence>MWALRRTRQALYAILPASAQPTPPHTSTRTGSEAKGAVDMRTTGAAVLLGIVLVAYTLQTELASYAQHELGYKKPYFLFYLTHSSYISLFPLHLVVLALLGTPIRSNLASLVDILAFKYSAPGAYTSLRASVPSSPVLRNGRTAAGRKPSMPGLMDEGLLAVTKGVAQEEWVKHMARKALILTFFISAPALSWYAAVPLTSMTDITAIYNVFAFWAYLLSLYYLPTPATSRTSRFIRMINLVSVLLAVCGVFVIAYGDAAAAGGTSGEAKNRLVGNGLALFGSLAYAGYEVWYKIKISLSETSHDTPMTPMTRTHARATSSVSDSDDEPSSRFAANGKDDPDAPSETSSLLPSPPGTPDRTASPPPHPSANGASTLPKHAPSASTSRPRPPPLARTPSYRSPAALPPRITPTLLLLYSNTITSLIGLCTFGLLWVPIFVLDWCGWEKFEWPPDGAGLVLVGIAAGGIVFNGGFMILLSLWGPVTASVANLLTLLLVSLADALFVPSAPPMTTSTLIGGAMIVGAFAGLIVAEVRGEEAHAKGGGADVVDDDEV</sequence>
<evidence type="ECO:0000313" key="3">
    <source>
        <dbReference type="EMBL" id="CDR45783.1"/>
    </source>
</evidence>
<name>A0A061B798_RHOTO</name>
<keyword evidence="2" id="KW-1133">Transmembrane helix</keyword>
<feature type="transmembrane region" description="Helical" evidence="2">
    <location>
        <begin position="38"/>
        <end position="58"/>
    </location>
</feature>
<keyword evidence="2" id="KW-0812">Transmembrane</keyword>
<feature type="compositionally biased region" description="Polar residues" evidence="1">
    <location>
        <begin position="303"/>
        <end position="312"/>
    </location>
</feature>
<keyword evidence="2" id="KW-0472">Membrane</keyword>
<dbReference type="OrthoDB" id="10062838at2759"/>
<feature type="region of interest" description="Disordered" evidence="1">
    <location>
        <begin position="303"/>
        <end position="403"/>
    </location>
</feature>
<evidence type="ECO:0000256" key="1">
    <source>
        <dbReference type="SAM" id="MobiDB-lite"/>
    </source>
</evidence>
<dbReference type="InterPro" id="IPR026505">
    <property type="entry name" value="Solute_c_fam_35_mem_F3/F4"/>
</dbReference>
<accession>A0A061B798</accession>
<dbReference type="PANTHER" id="PTHR19346:SF4">
    <property type="entry name" value="SUGAR PHOSPHATE TRANSPORTER DOMAIN-CONTAINING PROTEIN"/>
    <property type="match status" value="1"/>
</dbReference>
<reference evidence="3" key="1">
    <citation type="journal article" date="2014" name="Genome Announc.">
        <title>Draft genome sequence of Rhodosporidium toruloides CECT1137, an oleaginous yeast of biotechnological interest.</title>
        <authorList>
            <person name="Morin N."/>
            <person name="Calcas X."/>
            <person name="Devillers H."/>
            <person name="Durrens P."/>
            <person name="Sherman D.J."/>
            <person name="Nicaud J.-M."/>
            <person name="Neuveglise C."/>
        </authorList>
    </citation>
    <scope>NUCLEOTIDE SEQUENCE</scope>
    <source>
        <strain evidence="3">CECT1137</strain>
    </source>
</reference>
<dbReference type="InterPro" id="IPR036259">
    <property type="entry name" value="MFS_trans_sf"/>
</dbReference>
<feature type="transmembrane region" description="Helical" evidence="2">
    <location>
        <begin position="457"/>
        <end position="480"/>
    </location>
</feature>